<evidence type="ECO:0000256" key="3">
    <source>
        <dbReference type="ARBA" id="ARBA00022692"/>
    </source>
</evidence>
<dbReference type="InterPro" id="IPR039859">
    <property type="entry name" value="PFA4/ZDH16/20/ERF2-like"/>
</dbReference>
<proteinExistence type="inferred from homology"/>
<dbReference type="PANTHER" id="PTHR12246">
    <property type="entry name" value="PALMITOYLTRANSFERASE ZDHHC16"/>
    <property type="match status" value="1"/>
</dbReference>
<comment type="subcellular location">
    <subcellularLocation>
        <location evidence="1">Membrane</location>
        <topology evidence="1">Multi-pass membrane protein</topology>
    </subcellularLocation>
</comment>
<keyword evidence="2 7" id="KW-0808">Transferase</keyword>
<evidence type="ECO:0000313" key="9">
    <source>
        <dbReference type="EMBL" id="CAH3125647.1"/>
    </source>
</evidence>
<evidence type="ECO:0000256" key="2">
    <source>
        <dbReference type="ARBA" id="ARBA00022679"/>
    </source>
</evidence>
<feature type="transmembrane region" description="Helical" evidence="7">
    <location>
        <begin position="192"/>
        <end position="214"/>
    </location>
</feature>
<feature type="domain" description="Palmitoyltransferase DHHC" evidence="8">
    <location>
        <begin position="145"/>
        <end position="300"/>
    </location>
</feature>
<feature type="transmembrane region" description="Helical" evidence="7">
    <location>
        <begin position="69"/>
        <end position="88"/>
    </location>
</feature>
<evidence type="ECO:0000256" key="5">
    <source>
        <dbReference type="ARBA" id="ARBA00023136"/>
    </source>
</evidence>
<evidence type="ECO:0000256" key="4">
    <source>
        <dbReference type="ARBA" id="ARBA00022989"/>
    </source>
</evidence>
<comment type="domain">
    <text evidence="7">The DHHC domain is required for palmitoyltransferase activity.</text>
</comment>
<evidence type="ECO:0000256" key="6">
    <source>
        <dbReference type="ARBA" id="ARBA00023315"/>
    </source>
</evidence>
<evidence type="ECO:0000256" key="1">
    <source>
        <dbReference type="ARBA" id="ARBA00004141"/>
    </source>
</evidence>
<dbReference type="EMBL" id="CALNXK010000041">
    <property type="protein sequence ID" value="CAH3125647.1"/>
    <property type="molecule type" value="Genomic_DNA"/>
</dbReference>
<comment type="similarity">
    <text evidence="7">Belongs to the DHHC palmitoyltransferase family.</text>
</comment>
<evidence type="ECO:0000259" key="8">
    <source>
        <dbReference type="Pfam" id="PF01529"/>
    </source>
</evidence>
<keyword evidence="6 7" id="KW-0012">Acyltransferase</keyword>
<keyword evidence="5 7" id="KW-0472">Membrane</keyword>
<dbReference type="PROSITE" id="PS50216">
    <property type="entry name" value="DHHC"/>
    <property type="match status" value="1"/>
</dbReference>
<feature type="transmembrane region" description="Helical" evidence="7">
    <location>
        <begin position="100"/>
        <end position="120"/>
    </location>
</feature>
<comment type="catalytic activity">
    <reaction evidence="7">
        <text>L-cysteinyl-[protein] + hexadecanoyl-CoA = S-hexadecanoyl-L-cysteinyl-[protein] + CoA</text>
        <dbReference type="Rhea" id="RHEA:36683"/>
        <dbReference type="Rhea" id="RHEA-COMP:10131"/>
        <dbReference type="Rhea" id="RHEA-COMP:11032"/>
        <dbReference type="ChEBI" id="CHEBI:29950"/>
        <dbReference type="ChEBI" id="CHEBI:57287"/>
        <dbReference type="ChEBI" id="CHEBI:57379"/>
        <dbReference type="ChEBI" id="CHEBI:74151"/>
        <dbReference type="EC" id="2.3.1.225"/>
    </reaction>
</comment>
<name>A0ABN8NX74_9CNID</name>
<evidence type="ECO:0000256" key="7">
    <source>
        <dbReference type="RuleBase" id="RU079119"/>
    </source>
</evidence>
<feature type="transmembrane region" description="Helical" evidence="7">
    <location>
        <begin position="263"/>
        <end position="284"/>
    </location>
</feature>
<sequence>MVPILRRIVTSSEAREARTSTAMQRLRVVLFSLRSLTFSSETSRAVVLDTVFEPVFWVIDHFVRILGPAFVLLVIGLTTSVVVIWYSFVLPAILLYTTPWIVLHIATAHWLLINIVFHYFKAVFTSPGRALQDSNSNLENVKSGKYSICKKCIQIKPPRSHHCSICKRCVLKMDHHCPWINNCVGHFNHQHFILFCIFMCLGTLYVTVSARNLFIMHFFHDWSRASINNGKNNSTLLHVSSRVKPAGSYRDKEESASKSEHRCILFVFMLCSSVTLALGILTGWHCRLISYGETSIEWHSNRDDAKRLRKKGLIFSNPYNFGVWNNWKMLLGLVNGRSWLCILLPSTHPPYGDGISWHPLPNDLKKSRQGKLHIV</sequence>
<gene>
    <name evidence="9" type="ORF">PLOB_00031944</name>
</gene>
<evidence type="ECO:0000313" key="10">
    <source>
        <dbReference type="Proteomes" id="UP001159405"/>
    </source>
</evidence>
<keyword evidence="3 7" id="KW-0812">Transmembrane</keyword>
<protein>
    <recommendedName>
        <fullName evidence="7">Palmitoyltransferase</fullName>
        <ecNumber evidence="7">2.3.1.225</ecNumber>
    </recommendedName>
</protein>
<organism evidence="9 10">
    <name type="scientific">Porites lobata</name>
    <dbReference type="NCBI Taxonomy" id="104759"/>
    <lineage>
        <taxon>Eukaryota</taxon>
        <taxon>Metazoa</taxon>
        <taxon>Cnidaria</taxon>
        <taxon>Anthozoa</taxon>
        <taxon>Hexacorallia</taxon>
        <taxon>Scleractinia</taxon>
        <taxon>Fungiina</taxon>
        <taxon>Poritidae</taxon>
        <taxon>Porites</taxon>
    </lineage>
</organism>
<dbReference type="InterPro" id="IPR001594">
    <property type="entry name" value="Palmitoyltrfase_DHHC"/>
</dbReference>
<reference evidence="9 10" key="1">
    <citation type="submission" date="2022-05" db="EMBL/GenBank/DDBJ databases">
        <authorList>
            <consortium name="Genoscope - CEA"/>
            <person name="William W."/>
        </authorList>
    </citation>
    <scope>NUCLEOTIDE SEQUENCE [LARGE SCALE GENOMIC DNA]</scope>
</reference>
<keyword evidence="10" id="KW-1185">Reference proteome</keyword>
<dbReference type="Proteomes" id="UP001159405">
    <property type="component" value="Unassembled WGS sequence"/>
</dbReference>
<accession>A0ABN8NX74</accession>
<dbReference type="EC" id="2.3.1.225" evidence="7"/>
<keyword evidence="4 7" id="KW-1133">Transmembrane helix</keyword>
<dbReference type="Pfam" id="PF01529">
    <property type="entry name" value="DHHC"/>
    <property type="match status" value="1"/>
</dbReference>
<comment type="caution">
    <text evidence="9">The sequence shown here is derived from an EMBL/GenBank/DDBJ whole genome shotgun (WGS) entry which is preliminary data.</text>
</comment>